<dbReference type="AlphaFoldDB" id="A0A132B3F4"/>
<dbReference type="InterPro" id="IPR010730">
    <property type="entry name" value="HET"/>
</dbReference>
<dbReference type="InParanoid" id="A0A132B3F4"/>
<evidence type="ECO:0000313" key="3">
    <source>
        <dbReference type="Proteomes" id="UP000070700"/>
    </source>
</evidence>
<dbReference type="Pfam" id="PF06985">
    <property type="entry name" value="HET"/>
    <property type="match status" value="1"/>
</dbReference>
<evidence type="ECO:0000259" key="1">
    <source>
        <dbReference type="Pfam" id="PF06985"/>
    </source>
</evidence>
<dbReference type="Proteomes" id="UP000070700">
    <property type="component" value="Unassembled WGS sequence"/>
</dbReference>
<dbReference type="PANTHER" id="PTHR33112:SF12">
    <property type="entry name" value="HETEROKARYON INCOMPATIBILITY DOMAIN-CONTAINING PROTEIN"/>
    <property type="match status" value="1"/>
</dbReference>
<dbReference type="PANTHER" id="PTHR33112">
    <property type="entry name" value="DOMAIN PROTEIN, PUTATIVE-RELATED"/>
    <property type="match status" value="1"/>
</dbReference>
<gene>
    <name evidence="2" type="ORF">LY89DRAFT_569891</name>
</gene>
<dbReference type="EMBL" id="KQ947442">
    <property type="protein sequence ID" value="KUJ06920.1"/>
    <property type="molecule type" value="Genomic_DNA"/>
</dbReference>
<dbReference type="KEGG" id="psco:LY89DRAFT_569891"/>
<dbReference type="GeneID" id="28818308"/>
<feature type="non-terminal residue" evidence="2">
    <location>
        <position position="611"/>
    </location>
</feature>
<dbReference type="STRING" id="149040.A0A132B3F4"/>
<dbReference type="OrthoDB" id="5428863at2759"/>
<sequence length="611" mass="70635">LNQDWIDLELIKQWTAQCVNQHGRKCDSPLKTPHVAPAWLIDTVSMCMVSGESISEFVALSYRWGSSSGFRTTTDILEDLKKQGALMQTRFADKIPPSIKHAIGLVSAVSERYLWVDSICIVQDDEVQLGQQLELMGLIYASAKITIVATNGDATDGICGLNGISPHRRLDQKSFSVFENEQVILSNNPDFRSGLSPYFDRGWTFQEFYLSKRRLIFADRSIHWQCWHATWHEDLIDDSSHDVYRESDFLQFRNILDGQPDFDRLGRLLTEYNDLEFTYPEDALPGITGLLNILSRSFEGGFLYGLPETCFDSALMWCRMMPSDLDRRTNSGKSRPLPGSHLPSWSWVGWKGFGISIIKEESFASAQRYARTTPITQWYTHETPHSETKRAIRSTWLETLQNLNKAESCLAQGWIQETYNKEIHGPDVGLPPTGLVQYIYRHSTIPDRYFWQPVFIGKVENQVSRYNVLQTPYISCHTKRAWLTAHRFAMSNFTDHDITYHQHLMNVRLANQKNGKYCGTLILHTEDDISYFSEADSEETLEIEIVAICRQELSFFEMRFDMEKEERIGKHVYAVLWVEWIDGVAYRRASGYIKKERWEEHELEDVHLVLG</sequence>
<protein>
    <submittedName>
        <fullName evidence="2">HET-domain-containing protein</fullName>
    </submittedName>
</protein>
<organism evidence="2 3">
    <name type="scientific">Mollisia scopiformis</name>
    <name type="common">Conifer needle endophyte fungus</name>
    <name type="synonym">Phialocephala scopiformis</name>
    <dbReference type="NCBI Taxonomy" id="149040"/>
    <lineage>
        <taxon>Eukaryota</taxon>
        <taxon>Fungi</taxon>
        <taxon>Dikarya</taxon>
        <taxon>Ascomycota</taxon>
        <taxon>Pezizomycotina</taxon>
        <taxon>Leotiomycetes</taxon>
        <taxon>Helotiales</taxon>
        <taxon>Mollisiaceae</taxon>
        <taxon>Mollisia</taxon>
    </lineage>
</organism>
<evidence type="ECO:0000313" key="2">
    <source>
        <dbReference type="EMBL" id="KUJ06920.1"/>
    </source>
</evidence>
<reference evidence="2 3" key="1">
    <citation type="submission" date="2015-10" db="EMBL/GenBank/DDBJ databases">
        <title>Full genome of DAOMC 229536 Phialocephala scopiformis, a fungal endophyte of spruce producing the potent anti-insectan compound rugulosin.</title>
        <authorList>
            <consortium name="DOE Joint Genome Institute"/>
            <person name="Walker A.K."/>
            <person name="Frasz S.L."/>
            <person name="Seifert K.A."/>
            <person name="Miller J.D."/>
            <person name="Mondo S.J."/>
            <person name="Labutti K."/>
            <person name="Lipzen A."/>
            <person name="Dockter R."/>
            <person name="Kennedy M."/>
            <person name="Grigoriev I.V."/>
            <person name="Spatafora J.W."/>
        </authorList>
    </citation>
    <scope>NUCLEOTIDE SEQUENCE [LARGE SCALE GENOMIC DNA]</scope>
    <source>
        <strain evidence="2 3">CBS 120377</strain>
    </source>
</reference>
<keyword evidence="3" id="KW-1185">Reference proteome</keyword>
<proteinExistence type="predicted"/>
<name>A0A132B3F4_MOLSC</name>
<dbReference type="RefSeq" id="XP_018061275.1">
    <property type="nucleotide sequence ID" value="XM_018208582.2"/>
</dbReference>
<feature type="non-terminal residue" evidence="2">
    <location>
        <position position="1"/>
    </location>
</feature>
<feature type="domain" description="Heterokaryon incompatibility" evidence="1">
    <location>
        <begin position="57"/>
        <end position="207"/>
    </location>
</feature>
<accession>A0A132B3F4</accession>